<evidence type="ECO:0000313" key="1">
    <source>
        <dbReference type="EMBL" id="KAE8730222.1"/>
    </source>
</evidence>
<dbReference type="Proteomes" id="UP000436088">
    <property type="component" value="Unassembled WGS sequence"/>
</dbReference>
<protein>
    <submittedName>
        <fullName evidence="1">Plasmodesmata-located protein 6</fullName>
    </submittedName>
</protein>
<gene>
    <name evidence="1" type="ORF">F3Y22_tig00003041pilonHSYRG01157</name>
</gene>
<evidence type="ECO:0000313" key="2">
    <source>
        <dbReference type="Proteomes" id="UP000436088"/>
    </source>
</evidence>
<name>A0A6A3CRS2_HIBSY</name>
<comment type="caution">
    <text evidence="1">The sequence shown here is derived from an EMBL/GenBank/DDBJ whole genome shotgun (WGS) entry which is preliminary data.</text>
</comment>
<dbReference type="EMBL" id="VEPZ02000209">
    <property type="protein sequence ID" value="KAE8730222.1"/>
    <property type="molecule type" value="Genomic_DNA"/>
</dbReference>
<accession>A0A6A3CRS2</accession>
<keyword evidence="2" id="KW-1185">Reference proteome</keyword>
<sequence length="132" mass="14431">MPNSVKSLLHSWMAIPVAALSSGVWKMAFFNTLILCSKTLVDVWVEPSPGYLKFNIDGAVRGNFGATGIGGILRDHKESDSKVVVSWIKNPSCAPACFRGDVLCCSCLCCENSWKIQDIPREGIGQQIAWLK</sequence>
<dbReference type="AlphaFoldDB" id="A0A6A3CRS2"/>
<reference evidence="1" key="1">
    <citation type="submission" date="2019-09" db="EMBL/GenBank/DDBJ databases">
        <title>Draft genome information of white flower Hibiscus syriacus.</title>
        <authorList>
            <person name="Kim Y.-M."/>
        </authorList>
    </citation>
    <scope>NUCLEOTIDE SEQUENCE [LARGE SCALE GENOMIC DNA]</scope>
    <source>
        <strain evidence="1">YM2019G1</strain>
    </source>
</reference>
<organism evidence="1 2">
    <name type="scientific">Hibiscus syriacus</name>
    <name type="common">Rose of Sharon</name>
    <dbReference type="NCBI Taxonomy" id="106335"/>
    <lineage>
        <taxon>Eukaryota</taxon>
        <taxon>Viridiplantae</taxon>
        <taxon>Streptophyta</taxon>
        <taxon>Embryophyta</taxon>
        <taxon>Tracheophyta</taxon>
        <taxon>Spermatophyta</taxon>
        <taxon>Magnoliopsida</taxon>
        <taxon>eudicotyledons</taxon>
        <taxon>Gunneridae</taxon>
        <taxon>Pentapetalae</taxon>
        <taxon>rosids</taxon>
        <taxon>malvids</taxon>
        <taxon>Malvales</taxon>
        <taxon>Malvaceae</taxon>
        <taxon>Malvoideae</taxon>
        <taxon>Hibiscus</taxon>
    </lineage>
</organism>
<proteinExistence type="predicted"/>